<dbReference type="Gene3D" id="1.20.120.450">
    <property type="entry name" value="dinb family like domain"/>
    <property type="match status" value="1"/>
</dbReference>
<gene>
    <name evidence="2" type="ORF">AU378_04980</name>
</gene>
<evidence type="ECO:0000313" key="2">
    <source>
        <dbReference type="EMBL" id="KXH85110.1"/>
    </source>
</evidence>
<dbReference type="Proteomes" id="UP000070513">
    <property type="component" value="Unassembled WGS sequence"/>
</dbReference>
<accession>A0A135WJT1</accession>
<dbReference type="SUPFAM" id="SSF109854">
    <property type="entry name" value="DinB/YfiT-like putative metalloenzymes"/>
    <property type="match status" value="1"/>
</dbReference>
<dbReference type="InterPro" id="IPR024775">
    <property type="entry name" value="DinB-like"/>
</dbReference>
<proteinExistence type="predicted"/>
<reference evidence="3" key="1">
    <citation type="submission" date="2015-12" db="EMBL/GenBank/DDBJ databases">
        <title>Genome sequence of a biocontrol rhizobacterium Chryseobacterium kwangjuense strain KJ1R5 isolated from pepper (Capsicum annuum L.).</title>
        <authorList>
            <person name="Jeong J.-J."/>
            <person name="Park H."/>
            <person name="Mannaa M."/>
            <person name="Sang M.K."/>
            <person name="Choi I.-G."/>
            <person name="Kim K.D."/>
        </authorList>
    </citation>
    <scope>NUCLEOTIDE SEQUENCE [LARGE SCALE GENOMIC DNA]</scope>
    <source>
        <strain evidence="3">KJ1R5</strain>
    </source>
</reference>
<dbReference type="RefSeq" id="WP_062648614.1">
    <property type="nucleotide sequence ID" value="NZ_LPUR01000001.1"/>
</dbReference>
<dbReference type="InterPro" id="IPR034660">
    <property type="entry name" value="DinB/YfiT-like"/>
</dbReference>
<dbReference type="AlphaFoldDB" id="A0A135WJT1"/>
<sequence length="168" mass="19763">MDNTLIKNLIQQLQDVENADLWIDENFNKKLALVTKETAFLRPINNMHSVGEIISHLVEWRKEVLGRLNGNPRGLEMTDALNWRHNDELEVDGWTNLLANFRKSQNDLINFLDQKDDFYLYSKYPHADPTFPHDYLYLVNGLIHHDFYHLGQIGITIKYLQNRVKSIS</sequence>
<evidence type="ECO:0000259" key="1">
    <source>
        <dbReference type="Pfam" id="PF12867"/>
    </source>
</evidence>
<feature type="domain" description="DinB-like" evidence="1">
    <location>
        <begin position="27"/>
        <end position="153"/>
    </location>
</feature>
<comment type="caution">
    <text evidence="2">The sequence shown here is derived from an EMBL/GenBank/DDBJ whole genome shotgun (WGS) entry which is preliminary data.</text>
</comment>
<dbReference type="EMBL" id="LPUR01000001">
    <property type="protein sequence ID" value="KXH85110.1"/>
    <property type="molecule type" value="Genomic_DNA"/>
</dbReference>
<evidence type="ECO:0000313" key="3">
    <source>
        <dbReference type="Proteomes" id="UP000070513"/>
    </source>
</evidence>
<reference evidence="2 3" key="2">
    <citation type="journal article" date="2016" name="Genome Announc.">
        <title>Draft Genome Sequence of a Biocontrol Rhizobacterium, Chryseobacterium kwangjuense Strain KJ1R5, Isolated from Pepper (Capsicum annuum).</title>
        <authorList>
            <person name="Jeong J.J."/>
            <person name="Park H."/>
            <person name="Park B.H."/>
            <person name="Mannaa M."/>
            <person name="Sang M.K."/>
            <person name="Choi I.G."/>
            <person name="Kim K.D."/>
        </authorList>
    </citation>
    <scope>NUCLEOTIDE SEQUENCE [LARGE SCALE GENOMIC DNA]</scope>
    <source>
        <strain evidence="2 3">KJ1R5</strain>
    </source>
</reference>
<name>A0A135WJT1_9FLAO</name>
<dbReference type="Pfam" id="PF12867">
    <property type="entry name" value="DinB_2"/>
    <property type="match status" value="1"/>
</dbReference>
<organism evidence="2 3">
    <name type="scientific">Chryseobacterium kwangjuense</name>
    <dbReference type="NCBI Taxonomy" id="267125"/>
    <lineage>
        <taxon>Bacteria</taxon>
        <taxon>Pseudomonadati</taxon>
        <taxon>Bacteroidota</taxon>
        <taxon>Flavobacteriia</taxon>
        <taxon>Flavobacteriales</taxon>
        <taxon>Weeksellaceae</taxon>
        <taxon>Chryseobacterium group</taxon>
        <taxon>Chryseobacterium</taxon>
    </lineage>
</organism>
<dbReference type="OrthoDB" id="9814103at2"/>
<protein>
    <recommendedName>
        <fullName evidence="1">DinB-like domain-containing protein</fullName>
    </recommendedName>
</protein>